<keyword evidence="2" id="KW-1185">Reference proteome</keyword>
<dbReference type="AlphaFoldDB" id="A0A1B1BLW6"/>
<dbReference type="EMBL" id="CP016282">
    <property type="protein sequence ID" value="ANP73514.1"/>
    <property type="molecule type" value="Genomic_DNA"/>
</dbReference>
<dbReference type="KEGG" id="cart:PA27867_2570"/>
<organism evidence="1 2">
    <name type="scientific">Cryobacterium arcticum</name>
    <dbReference type="NCBI Taxonomy" id="670052"/>
    <lineage>
        <taxon>Bacteria</taxon>
        <taxon>Bacillati</taxon>
        <taxon>Actinomycetota</taxon>
        <taxon>Actinomycetes</taxon>
        <taxon>Micrococcales</taxon>
        <taxon>Microbacteriaceae</taxon>
        <taxon>Cryobacterium</taxon>
    </lineage>
</organism>
<reference evidence="1 2" key="1">
    <citation type="submission" date="2016-06" db="EMBL/GenBank/DDBJ databases">
        <title>Genome sequencing of Cryobacterium arcticum PAMC 27867.</title>
        <authorList>
            <person name="Lee J."/>
            <person name="Kim O.-S."/>
        </authorList>
    </citation>
    <scope>NUCLEOTIDE SEQUENCE [LARGE SCALE GENOMIC DNA]</scope>
    <source>
        <strain evidence="1 2">PAMC 27867</strain>
    </source>
</reference>
<protein>
    <submittedName>
        <fullName evidence="1">Uncharacterized protein</fullName>
    </submittedName>
</protein>
<dbReference type="RefSeq" id="WP_066596973.1">
    <property type="nucleotide sequence ID" value="NZ_CP016282.1"/>
</dbReference>
<name>A0A1B1BLW6_9MICO</name>
<dbReference type="Proteomes" id="UP000092582">
    <property type="component" value="Chromosome 1"/>
</dbReference>
<evidence type="ECO:0000313" key="1">
    <source>
        <dbReference type="EMBL" id="ANP73514.1"/>
    </source>
</evidence>
<gene>
    <name evidence="1" type="ORF">PA27867_2570</name>
</gene>
<dbReference type="OrthoDB" id="9796019at2"/>
<accession>A0A1B1BLW6</accession>
<sequence>MLEQLGRTSAEGLAPGAAFEVCLSVVAENRQLLETQEGRRTVLVSLIKDAVQHNLRASIASAGWKQYVALSMSVTDDIPQGTRERLCATLDAGSRQMTLHMATFHRAFTELLGYRMKPSYKESWELYALLCSSSIDGLGLRALATSDSLQDAHTWPESHGKGGTAAAVAQLALFDAFMEPNPGYRATAALEAIRVPEH</sequence>
<proteinExistence type="predicted"/>
<evidence type="ECO:0000313" key="2">
    <source>
        <dbReference type="Proteomes" id="UP000092582"/>
    </source>
</evidence>